<evidence type="ECO:0000313" key="3">
    <source>
        <dbReference type="Proteomes" id="UP000035036"/>
    </source>
</evidence>
<dbReference type="NCBIfam" id="TIGR01635">
    <property type="entry name" value="tail_comp_S"/>
    <property type="match status" value="1"/>
</dbReference>
<dbReference type="RefSeq" id="WP_040201752.1">
    <property type="nucleotide sequence ID" value="NZ_CP010311.1"/>
</dbReference>
<evidence type="ECO:0000256" key="1">
    <source>
        <dbReference type="SAM" id="MobiDB-lite"/>
    </source>
</evidence>
<gene>
    <name evidence="2" type="ORF">GSUB_16090</name>
</gene>
<reference evidence="2 3" key="1">
    <citation type="journal article" date="2015" name="Genome Announc.">
        <title>Genomes of Geoalkalibacter ferrihydriticus Z-0531T and Geoalkalibacter subterraneus Red1T, Two Haloalkaliphilic Metal-Reducing Deltaproteobacteria.</title>
        <authorList>
            <person name="Badalamenti J.P."/>
            <person name="Krajmalnik-Brown R."/>
            <person name="Torres C.I."/>
            <person name="Bond D.R."/>
        </authorList>
    </citation>
    <scope>NUCLEOTIDE SEQUENCE [LARGE SCALE GENOMIC DNA]</scope>
    <source>
        <strain evidence="2 3">Red1</strain>
    </source>
</reference>
<protein>
    <recommendedName>
        <fullName evidence="4">Phage virion morphogenesis protein</fullName>
    </recommendedName>
</protein>
<dbReference type="EMBL" id="CP010311">
    <property type="protein sequence ID" value="AJF07771.1"/>
    <property type="molecule type" value="Genomic_DNA"/>
</dbReference>
<accession>A0A0B5FW13</accession>
<evidence type="ECO:0008006" key="4">
    <source>
        <dbReference type="Google" id="ProtNLM"/>
    </source>
</evidence>
<dbReference type="STRING" id="483547.GSUB_16090"/>
<dbReference type="KEGG" id="gsb:GSUB_16090"/>
<dbReference type="InterPro" id="IPR006522">
    <property type="entry name" value="Phage_virion_morphogenesis"/>
</dbReference>
<feature type="region of interest" description="Disordered" evidence="1">
    <location>
        <begin position="50"/>
        <end position="71"/>
    </location>
</feature>
<dbReference type="Proteomes" id="UP000035036">
    <property type="component" value="Chromosome"/>
</dbReference>
<name>A0A0B5FW13_9BACT</name>
<organism evidence="2 3">
    <name type="scientific">Geoalkalibacter subterraneus</name>
    <dbReference type="NCBI Taxonomy" id="483547"/>
    <lineage>
        <taxon>Bacteria</taxon>
        <taxon>Pseudomonadati</taxon>
        <taxon>Thermodesulfobacteriota</taxon>
        <taxon>Desulfuromonadia</taxon>
        <taxon>Desulfuromonadales</taxon>
        <taxon>Geoalkalibacteraceae</taxon>
        <taxon>Geoalkalibacter</taxon>
    </lineage>
</organism>
<proteinExistence type="predicted"/>
<evidence type="ECO:0000313" key="2">
    <source>
        <dbReference type="EMBL" id="AJF07771.1"/>
    </source>
</evidence>
<dbReference type="AlphaFoldDB" id="A0A0B5FW13"/>
<keyword evidence="3" id="KW-1185">Reference proteome</keyword>
<dbReference type="Pfam" id="PF05069">
    <property type="entry name" value="Phage_tail_S"/>
    <property type="match status" value="1"/>
</dbReference>
<sequence>MAGAKFNVEVSGIEEVKAALERLEQKAGNLAPVFRDIGGYLLLAHDERFKEQQSPEGDPWEPLSPQYKKRKKRNKGKVLVLDDLLAGTLRYQASAKELVFGTDRIYGATHQFGRDEANIPERPFLGLSRGDETEVLRLVEEHMAQALEG</sequence>
<dbReference type="OrthoDB" id="1807756at2"/>
<dbReference type="HOGENOM" id="CLU_117141_2_1_7"/>